<dbReference type="RefSeq" id="WP_130558628.1">
    <property type="nucleotide sequence ID" value="NZ_AP028947.1"/>
</dbReference>
<dbReference type="EMBL" id="AP028947">
    <property type="protein sequence ID" value="BET24840.1"/>
    <property type="molecule type" value="Genomic_DNA"/>
</dbReference>
<evidence type="ECO:0000313" key="1">
    <source>
        <dbReference type="EMBL" id="BET24840.1"/>
    </source>
</evidence>
<gene>
    <name evidence="1" type="ORF">RGQ30_03410</name>
</gene>
<dbReference type="Proteomes" id="UP001329151">
    <property type="component" value="Chromosome"/>
</dbReference>
<dbReference type="AlphaFoldDB" id="A0AA86J5S8"/>
<proteinExistence type="predicted"/>
<keyword evidence="2" id="KW-1185">Reference proteome</keyword>
<protein>
    <submittedName>
        <fullName evidence="1">Uncharacterized protein</fullName>
    </submittedName>
</protein>
<sequence>MKHINPLADIWVIDQGKAWLLRQDPSNSTSWQKEMGISIEEFMGSAIALASFTHSDTLVFYNLQSGKATTDKTTVSEATEQFWVGIKQDPLRLLLKRAGHEQHEIKTLQSMGKKTQVISCADPALFERATPMMLINPNEQKHLEHWLAARKEGHGQQRSYLGLLANLWIKPQAAYQNLRLVAVCCTLFSLAVAHHVNEFKTDRQLNHFAHDVQEALKNSQETSENITWAEWGIQLGKFGKDKRANLNAVNIQWNEEGHVHTQAILNRERKRVPKGCTLETPRRASCSTKGLSR</sequence>
<evidence type="ECO:0000313" key="2">
    <source>
        <dbReference type="Proteomes" id="UP001329151"/>
    </source>
</evidence>
<dbReference type="KEGG" id="lto:RGQ30_03410"/>
<name>A0AA86J5S8_9BURK</name>
<organism evidence="1 2">
    <name type="scientific">Limnobacter thiooxidans</name>
    <dbReference type="NCBI Taxonomy" id="131080"/>
    <lineage>
        <taxon>Bacteria</taxon>
        <taxon>Pseudomonadati</taxon>
        <taxon>Pseudomonadota</taxon>
        <taxon>Betaproteobacteria</taxon>
        <taxon>Burkholderiales</taxon>
        <taxon>Burkholderiaceae</taxon>
        <taxon>Limnobacter</taxon>
    </lineage>
</organism>
<accession>A0AA86J5S8</accession>
<reference evidence="1 2" key="1">
    <citation type="submission" date="2023-10" db="EMBL/GenBank/DDBJ databases">
        <title>Complete Genome Sequence of Limnobacter thiooxidans CS-K2T, Isolated from freshwater lake sediments in Bavaria, Germany.</title>
        <authorList>
            <person name="Naruki M."/>
            <person name="Watanabe A."/>
            <person name="Warashina T."/>
            <person name="Morita T."/>
            <person name="Arakawa K."/>
        </authorList>
    </citation>
    <scope>NUCLEOTIDE SEQUENCE [LARGE SCALE GENOMIC DNA]</scope>
    <source>
        <strain evidence="1 2">CS-K2</strain>
    </source>
</reference>